<evidence type="ECO:0000313" key="1">
    <source>
        <dbReference type="EMBL" id="MBA6118130.1"/>
    </source>
</evidence>
<gene>
    <name evidence="1" type="ORF">H4C47_20660</name>
</gene>
<dbReference type="Gene3D" id="3.30.300.30">
    <property type="match status" value="1"/>
</dbReference>
<name>A0A7W2L467_PSEPU</name>
<sequence length="331" mass="35675">MNAEHLFTTSGSTGMPRQWLRSRAQMEREAALILGRWAPGAREIFSFAPTSHSYGMILGEVGARVMNAQLQACSLEQQRLPVLDGDGPCVILAIASTWRVLPALLARLAARRSVLVLHSASLLPPGALATVQQHAGPQVRFVELLGSTETGALAYRELDGQSTAEQAWTLLDDVTLLSAVGQVCGLEVASPRIAREPGQALPAATHRCDDQVLALDSRRFEWLGRSSSLIKVNGVRLDLARLASELGQRLDCPALACVAVRDALRGEAFEVLFSGATLTERAVLDAFRALPPGHPRPVAVRHVTDLPLSATGKPQPWAANISVKEYTHDPR</sequence>
<protein>
    <submittedName>
        <fullName evidence="1">Acyl-CoA synthetase</fullName>
    </submittedName>
</protein>
<organism evidence="1 2">
    <name type="scientific">Pseudomonas putida</name>
    <name type="common">Arthrobacter siderocapsulatus</name>
    <dbReference type="NCBI Taxonomy" id="303"/>
    <lineage>
        <taxon>Bacteria</taxon>
        <taxon>Pseudomonadati</taxon>
        <taxon>Pseudomonadota</taxon>
        <taxon>Gammaproteobacteria</taxon>
        <taxon>Pseudomonadales</taxon>
        <taxon>Pseudomonadaceae</taxon>
        <taxon>Pseudomonas</taxon>
    </lineage>
</organism>
<dbReference type="Proteomes" id="UP000553948">
    <property type="component" value="Unassembled WGS sequence"/>
</dbReference>
<comment type="caution">
    <text evidence="1">The sequence shown here is derived from an EMBL/GenBank/DDBJ whole genome shotgun (WGS) entry which is preliminary data.</text>
</comment>
<dbReference type="InterPro" id="IPR045851">
    <property type="entry name" value="AMP-bd_C_sf"/>
</dbReference>
<dbReference type="AlphaFoldDB" id="A0A7W2L467"/>
<proteinExistence type="predicted"/>
<dbReference type="Gene3D" id="3.40.50.12780">
    <property type="entry name" value="N-terminal domain of ligase-like"/>
    <property type="match status" value="1"/>
</dbReference>
<dbReference type="EMBL" id="JACGDG010000019">
    <property type="protein sequence ID" value="MBA6118130.1"/>
    <property type="molecule type" value="Genomic_DNA"/>
</dbReference>
<dbReference type="InterPro" id="IPR042099">
    <property type="entry name" value="ANL_N_sf"/>
</dbReference>
<evidence type="ECO:0000313" key="2">
    <source>
        <dbReference type="Proteomes" id="UP000553948"/>
    </source>
</evidence>
<accession>A0A7W2L467</accession>
<reference evidence="1 2" key="1">
    <citation type="submission" date="2020-07" db="EMBL/GenBank/DDBJ databases">
        <title>Diversity of carbapenemase encoding genes among Pseudomonas putida group clinical isolates in a tertiary Brazilian hospital.</title>
        <authorList>
            <person name="Alberto-Lei F."/>
            <person name="Nodari C.S."/>
            <person name="Streling A.P."/>
            <person name="Paulino J.T."/>
            <person name="Bessa-Neto F.O."/>
            <person name="Cayo R."/>
            <person name="Gales A.C."/>
        </authorList>
    </citation>
    <scope>NUCLEOTIDE SEQUENCE [LARGE SCALE GENOMIC DNA]</scope>
    <source>
        <strain evidence="1 2">12464</strain>
    </source>
</reference>
<dbReference type="SUPFAM" id="SSF56801">
    <property type="entry name" value="Acetyl-CoA synthetase-like"/>
    <property type="match status" value="1"/>
</dbReference>